<dbReference type="AlphaFoldDB" id="A0A1K2HIS4"/>
<dbReference type="OrthoDB" id="8775694at2"/>
<organism evidence="1 2">
    <name type="scientific">Chitinimonas taiwanensis DSM 18899</name>
    <dbReference type="NCBI Taxonomy" id="1121279"/>
    <lineage>
        <taxon>Bacteria</taxon>
        <taxon>Pseudomonadati</taxon>
        <taxon>Pseudomonadota</taxon>
        <taxon>Betaproteobacteria</taxon>
        <taxon>Neisseriales</taxon>
        <taxon>Chitinibacteraceae</taxon>
        <taxon>Chitinimonas</taxon>
    </lineage>
</organism>
<reference evidence="1 2" key="1">
    <citation type="submission" date="2016-11" db="EMBL/GenBank/DDBJ databases">
        <authorList>
            <person name="Jaros S."/>
            <person name="Januszkiewicz K."/>
            <person name="Wedrychowicz H."/>
        </authorList>
    </citation>
    <scope>NUCLEOTIDE SEQUENCE [LARGE SCALE GENOMIC DNA]</scope>
    <source>
        <strain evidence="1 2">DSM 18899</strain>
    </source>
</reference>
<keyword evidence="2" id="KW-1185">Reference proteome</keyword>
<proteinExistence type="predicted"/>
<dbReference type="Proteomes" id="UP000186513">
    <property type="component" value="Unassembled WGS sequence"/>
</dbReference>
<sequence>MRVVGLGLGTSIALGLLLLGLYALRDPAVLPAHPSSASSEQPALPAIEAANPAPADTVAATKPSALPAAVQAFFHADDLYVLFLRYRDSTQVDELYAAWRALDACRDIGTALREGKSAEALRRSAQPDGPAREDAAAQAALERMRSTHIARCQRFVELNEPGKVRQDILQRAAALGSLPAQLYLSRPPHARREPEKFAQWQAQQAQLVARALRSADPLAVWALADGPSRFVPALDYAKLQAERQQRETQLADLFPGLYAAAPASSQPLEAVVEKIGAQEALRGVLVEHATRLGYDLGPDSMGRFLHCQRRQYDNCLPGPTKVRETDFLRAAQQSGLSQAQAQQWWQADQAQRTAEQRLQAELRAMLAKALADGQFQDLGIAQTIN</sequence>
<accession>A0A1K2HIS4</accession>
<evidence type="ECO:0000313" key="1">
    <source>
        <dbReference type="EMBL" id="SFZ76655.1"/>
    </source>
</evidence>
<name>A0A1K2HIS4_9NEIS</name>
<dbReference type="EMBL" id="FPKR01000007">
    <property type="protein sequence ID" value="SFZ76655.1"/>
    <property type="molecule type" value="Genomic_DNA"/>
</dbReference>
<protein>
    <submittedName>
        <fullName evidence="1">Uncharacterized protein</fullName>
    </submittedName>
</protein>
<evidence type="ECO:0000313" key="2">
    <source>
        <dbReference type="Proteomes" id="UP000186513"/>
    </source>
</evidence>
<gene>
    <name evidence="1" type="ORF">SAMN02745887_02049</name>
</gene>
<dbReference type="STRING" id="1121279.SAMN02745887_02049"/>